<comment type="caution">
    <text evidence="1">The sequence shown here is derived from an EMBL/GenBank/DDBJ whole genome shotgun (WGS) entry which is preliminary data.</text>
</comment>
<protein>
    <submittedName>
        <fullName evidence="1">Uncharacterized protein</fullName>
    </submittedName>
</protein>
<sequence>MNKTKKVLKCIGIDVDSIQGKQNVAEAIAEARKEYILEGLYNLIGLCKPGTDIEIAVKLEHIDPLTLNFKLGTENSLN</sequence>
<keyword evidence="2" id="KW-1185">Reference proteome</keyword>
<evidence type="ECO:0000313" key="2">
    <source>
        <dbReference type="Proteomes" id="UP001594351"/>
    </source>
</evidence>
<proteinExistence type="predicted"/>
<organism evidence="1 2">
    <name type="scientific">candidate division CSSED10-310 bacterium</name>
    <dbReference type="NCBI Taxonomy" id="2855610"/>
    <lineage>
        <taxon>Bacteria</taxon>
        <taxon>Bacteria division CSSED10-310</taxon>
    </lineage>
</organism>
<reference evidence="1 2" key="1">
    <citation type="submission" date="2024-09" db="EMBL/GenBank/DDBJ databases">
        <title>Laminarin stimulates single cell rates of sulfate reduction while oxygen inhibits transcriptomic activity in coastal marine sediment.</title>
        <authorList>
            <person name="Lindsay M."/>
            <person name="Orcutt B."/>
            <person name="Emerson D."/>
            <person name="Stepanauskas R."/>
            <person name="D'Angelo T."/>
        </authorList>
    </citation>
    <scope>NUCLEOTIDE SEQUENCE [LARGE SCALE GENOMIC DNA]</scope>
    <source>
        <strain evidence="1">SAG AM-311-K15</strain>
    </source>
</reference>
<gene>
    <name evidence="1" type="ORF">ACFL27_08305</name>
</gene>
<dbReference type="EMBL" id="JBHPBY010000081">
    <property type="protein sequence ID" value="MFC1850177.1"/>
    <property type="molecule type" value="Genomic_DNA"/>
</dbReference>
<name>A0ABV6YVF1_UNCC1</name>
<dbReference type="Proteomes" id="UP001594351">
    <property type="component" value="Unassembled WGS sequence"/>
</dbReference>
<accession>A0ABV6YVF1</accession>
<evidence type="ECO:0000313" key="1">
    <source>
        <dbReference type="EMBL" id="MFC1850177.1"/>
    </source>
</evidence>